<dbReference type="Proteomes" id="UP000070700">
    <property type="component" value="Unassembled WGS sequence"/>
</dbReference>
<dbReference type="AlphaFoldDB" id="A0A132B3F9"/>
<reference evidence="1 2" key="1">
    <citation type="submission" date="2015-10" db="EMBL/GenBank/DDBJ databases">
        <title>Full genome of DAOMC 229536 Phialocephala scopiformis, a fungal endophyte of spruce producing the potent anti-insectan compound rugulosin.</title>
        <authorList>
            <consortium name="DOE Joint Genome Institute"/>
            <person name="Walker A.K."/>
            <person name="Frasz S.L."/>
            <person name="Seifert K.A."/>
            <person name="Miller J.D."/>
            <person name="Mondo S.J."/>
            <person name="Labutti K."/>
            <person name="Lipzen A."/>
            <person name="Dockter R."/>
            <person name="Kennedy M."/>
            <person name="Grigoriev I.V."/>
            <person name="Spatafora J.W."/>
        </authorList>
    </citation>
    <scope>NUCLEOTIDE SEQUENCE [LARGE SCALE GENOMIC DNA]</scope>
    <source>
        <strain evidence="1 2">CBS 120377</strain>
    </source>
</reference>
<dbReference type="PANTHER" id="PTHR35896">
    <property type="entry name" value="IG-LIKE DOMAIN-CONTAINING PROTEIN"/>
    <property type="match status" value="1"/>
</dbReference>
<dbReference type="GeneID" id="28818143"/>
<feature type="non-terminal residue" evidence="1">
    <location>
        <position position="113"/>
    </location>
</feature>
<organism evidence="1 2">
    <name type="scientific">Mollisia scopiformis</name>
    <name type="common">Conifer needle endophyte fungus</name>
    <name type="synonym">Phialocephala scopiformis</name>
    <dbReference type="NCBI Taxonomy" id="149040"/>
    <lineage>
        <taxon>Eukaryota</taxon>
        <taxon>Fungi</taxon>
        <taxon>Dikarya</taxon>
        <taxon>Ascomycota</taxon>
        <taxon>Pezizomycotina</taxon>
        <taxon>Leotiomycetes</taxon>
        <taxon>Helotiales</taxon>
        <taxon>Mollisiaceae</taxon>
        <taxon>Mollisia</taxon>
    </lineage>
</organism>
<gene>
    <name evidence="1" type="ORF">LY89DRAFT_558433</name>
</gene>
<evidence type="ECO:0000313" key="1">
    <source>
        <dbReference type="EMBL" id="KUJ06454.1"/>
    </source>
</evidence>
<evidence type="ECO:0000313" key="2">
    <source>
        <dbReference type="Proteomes" id="UP000070700"/>
    </source>
</evidence>
<dbReference type="InterPro" id="IPR053008">
    <property type="entry name" value="Phomopsin_biosynth_assoc"/>
</dbReference>
<dbReference type="STRING" id="149040.A0A132B3F9"/>
<protein>
    <submittedName>
        <fullName evidence="1">Uncharacterized protein</fullName>
    </submittedName>
</protein>
<dbReference type="OrthoDB" id="3501153at2759"/>
<keyword evidence="2" id="KW-1185">Reference proteome</keyword>
<dbReference type="RefSeq" id="XP_018060809.1">
    <property type="nucleotide sequence ID" value="XM_018208417.1"/>
</dbReference>
<dbReference type="InParanoid" id="A0A132B3F9"/>
<sequence>GDTPTEARANGCVLDFIPGACRVPPACYDAELEEEFLGLQQWQWFADNESQHELTSEYIKETGGPSPIYVSMEYHRQHCAYTWKKFHRAVLRHVLIDSHIGGYEHTIHCSNAL</sequence>
<dbReference type="PANTHER" id="PTHR35896:SF3">
    <property type="entry name" value="MAJOR FACILITATOR SUPERFAMILY TRANSPORTER"/>
    <property type="match status" value="1"/>
</dbReference>
<name>A0A132B3F9_MOLSC</name>
<feature type="non-terminal residue" evidence="1">
    <location>
        <position position="1"/>
    </location>
</feature>
<accession>A0A132B3F9</accession>
<dbReference type="KEGG" id="psco:LY89DRAFT_558433"/>
<dbReference type="EMBL" id="KQ947446">
    <property type="protein sequence ID" value="KUJ06454.1"/>
    <property type="molecule type" value="Genomic_DNA"/>
</dbReference>
<proteinExistence type="predicted"/>